<sequence>MTLHTTEMPSMTALNASTRQRLRQLREFLGMSRPKFAAQLDIPPTTLKNYELGYREIGGGLLLRIINTPGLSDYAVWLMKGSLIIPEQVRPAHPN</sequence>
<name>A0AAW7I2F7_9GAMM</name>
<evidence type="ECO:0000313" key="3">
    <source>
        <dbReference type="Proteomes" id="UP001168216"/>
    </source>
</evidence>
<evidence type="ECO:0000313" key="2">
    <source>
        <dbReference type="EMBL" id="MDM5141472.1"/>
    </source>
</evidence>
<proteinExistence type="predicted"/>
<dbReference type="CDD" id="cd00093">
    <property type="entry name" value="HTH_XRE"/>
    <property type="match status" value="1"/>
</dbReference>
<dbReference type="Proteomes" id="UP001168216">
    <property type="component" value="Unassembled WGS sequence"/>
</dbReference>
<dbReference type="EMBL" id="JAOPLV010000009">
    <property type="protein sequence ID" value="MDM5141472.1"/>
    <property type="molecule type" value="Genomic_DNA"/>
</dbReference>
<accession>A0AAW7I2F7</accession>
<reference evidence="2" key="1">
    <citation type="submission" date="2023-08" db="EMBL/GenBank/DDBJ databases">
        <title>WGS of Aeromonas isolates.</title>
        <authorList>
            <person name="Lee H."/>
        </authorList>
    </citation>
    <scope>NUCLEOTIDE SEQUENCE</scope>
    <source>
        <strain evidence="2">SL22</strain>
    </source>
</reference>
<dbReference type="Gene3D" id="1.10.260.40">
    <property type="entry name" value="lambda repressor-like DNA-binding domains"/>
    <property type="match status" value="1"/>
</dbReference>
<dbReference type="RefSeq" id="WP_240039985.1">
    <property type="nucleotide sequence ID" value="NZ_JAOPLV010000009.1"/>
</dbReference>
<dbReference type="InterPro" id="IPR010982">
    <property type="entry name" value="Lambda_DNA-bd_dom_sf"/>
</dbReference>
<dbReference type="AlphaFoldDB" id="A0AAW7I2F7"/>
<feature type="domain" description="HTH cro/C1-type" evidence="1">
    <location>
        <begin position="22"/>
        <end position="77"/>
    </location>
</feature>
<evidence type="ECO:0000259" key="1">
    <source>
        <dbReference type="PROSITE" id="PS50943"/>
    </source>
</evidence>
<gene>
    <name evidence="2" type="ORF">OB959_17000</name>
</gene>
<dbReference type="InterPro" id="IPR001387">
    <property type="entry name" value="Cro/C1-type_HTH"/>
</dbReference>
<comment type="caution">
    <text evidence="2">The sequence shown here is derived from an EMBL/GenBank/DDBJ whole genome shotgun (WGS) entry which is preliminary data.</text>
</comment>
<dbReference type="PROSITE" id="PS50943">
    <property type="entry name" value="HTH_CROC1"/>
    <property type="match status" value="1"/>
</dbReference>
<dbReference type="Pfam" id="PF01381">
    <property type="entry name" value="HTH_3"/>
    <property type="match status" value="1"/>
</dbReference>
<protein>
    <submittedName>
        <fullName evidence="2">Helix-turn-helix domain-containing protein</fullName>
    </submittedName>
</protein>
<dbReference type="GO" id="GO:0003677">
    <property type="term" value="F:DNA binding"/>
    <property type="evidence" value="ECO:0007669"/>
    <property type="project" value="InterPro"/>
</dbReference>
<organism evidence="2 3">
    <name type="scientific">Aeromonas bestiarum</name>
    <dbReference type="NCBI Taxonomy" id="105751"/>
    <lineage>
        <taxon>Bacteria</taxon>
        <taxon>Pseudomonadati</taxon>
        <taxon>Pseudomonadota</taxon>
        <taxon>Gammaproteobacteria</taxon>
        <taxon>Aeromonadales</taxon>
        <taxon>Aeromonadaceae</taxon>
        <taxon>Aeromonas</taxon>
    </lineage>
</organism>
<dbReference type="SMART" id="SM00530">
    <property type="entry name" value="HTH_XRE"/>
    <property type="match status" value="1"/>
</dbReference>
<dbReference type="SUPFAM" id="SSF47413">
    <property type="entry name" value="lambda repressor-like DNA-binding domains"/>
    <property type="match status" value="1"/>
</dbReference>